<reference evidence="3" key="1">
    <citation type="submission" date="2017-06" db="EMBL/GenBank/DDBJ databases">
        <authorList>
            <person name="Varghese N."/>
            <person name="Submissions S."/>
        </authorList>
    </citation>
    <scope>NUCLEOTIDE SEQUENCE [LARGE SCALE GENOMIC DNA]</scope>
    <source>
        <strain evidence="3">DSM 28041</strain>
    </source>
</reference>
<dbReference type="Proteomes" id="UP000198310">
    <property type="component" value="Unassembled WGS sequence"/>
</dbReference>
<gene>
    <name evidence="2" type="ORF">SAMN06269173_1016</name>
</gene>
<sequence>MTRASLLHILNHVSEISDAETRELEQLAAAFPYCQTAHVLLAKAAHDRGSMLASQRLRRAATYAANRDLLRQLLETPAPSVRESAPVLEQSVHDAAVATTLAKATPEAATELEADQPPTAPHEALAESRPAADPEQEAADHLAPSATEPELAEPALTEPDEIFKAYLPLASEDLLVIPATSEQEQPEQRNDHTPALSPGTDTDDTSVETAIIETVTFISEETEVILLPIAQHEAEAPTTEVNQQEEPAYVVPSLGVEGDGAAETLATQLSEQTTSVGEEAATVGEQALELFPVVDDLLPATAPPIRPPVEAGISRFEFGLVEPALPPPSSYQLLGLEDEDEPSTVTGELPRAEIPPFRADEQLGYALSAGSRFGYDLEPHDGYTLNLPADAFFEPDPLLLAYLKANRPKPSASSIDLINRFLQAKPRIKTTTGPPPPTATEQDDLSVRSTRPAPTLASESLAKIMVKQGKTDKAIEIYEVLMQRQPEKMAYFADLIQQLKQPSE</sequence>
<feature type="region of interest" description="Disordered" evidence="1">
    <location>
        <begin position="104"/>
        <end position="150"/>
    </location>
</feature>
<dbReference type="EMBL" id="FZNS01000001">
    <property type="protein sequence ID" value="SNR28470.1"/>
    <property type="molecule type" value="Genomic_DNA"/>
</dbReference>
<evidence type="ECO:0000313" key="3">
    <source>
        <dbReference type="Proteomes" id="UP000198310"/>
    </source>
</evidence>
<proteinExistence type="predicted"/>
<name>A0A238V202_9BACT</name>
<keyword evidence="3" id="KW-1185">Reference proteome</keyword>
<feature type="region of interest" description="Disordered" evidence="1">
    <location>
        <begin position="426"/>
        <end position="454"/>
    </location>
</feature>
<organism evidence="2 3">
    <name type="scientific">Hymenobacter mucosus</name>
    <dbReference type="NCBI Taxonomy" id="1411120"/>
    <lineage>
        <taxon>Bacteria</taxon>
        <taxon>Pseudomonadati</taxon>
        <taxon>Bacteroidota</taxon>
        <taxon>Cytophagia</taxon>
        <taxon>Cytophagales</taxon>
        <taxon>Hymenobacteraceae</taxon>
        <taxon>Hymenobacter</taxon>
    </lineage>
</organism>
<accession>A0A238V202</accession>
<dbReference type="RefSeq" id="WP_143436938.1">
    <property type="nucleotide sequence ID" value="NZ_FZNS01000001.1"/>
</dbReference>
<feature type="region of interest" description="Disordered" evidence="1">
    <location>
        <begin position="180"/>
        <end position="206"/>
    </location>
</feature>
<dbReference type="AlphaFoldDB" id="A0A238V202"/>
<evidence type="ECO:0000313" key="2">
    <source>
        <dbReference type="EMBL" id="SNR28470.1"/>
    </source>
</evidence>
<protein>
    <submittedName>
        <fullName evidence="2">Uncharacterized protein</fullName>
    </submittedName>
</protein>
<evidence type="ECO:0000256" key="1">
    <source>
        <dbReference type="SAM" id="MobiDB-lite"/>
    </source>
</evidence>